<keyword evidence="4" id="KW-0812">Transmembrane</keyword>
<evidence type="ECO:0000256" key="3">
    <source>
        <dbReference type="ARBA" id="ARBA00023315"/>
    </source>
</evidence>
<evidence type="ECO:0000259" key="5">
    <source>
        <dbReference type="SMART" id="SM00563"/>
    </source>
</evidence>
<dbReference type="AlphaFoldDB" id="A0AAE1HS79"/>
<dbReference type="InterPro" id="IPR032098">
    <property type="entry name" value="Acyltransf_C"/>
</dbReference>
<feature type="transmembrane region" description="Helical" evidence="4">
    <location>
        <begin position="346"/>
        <end position="367"/>
    </location>
</feature>
<dbReference type="GO" id="GO:0012505">
    <property type="term" value="C:endomembrane system"/>
    <property type="evidence" value="ECO:0007669"/>
    <property type="project" value="TreeGrafter"/>
</dbReference>
<comment type="caution">
    <text evidence="6">The sequence shown here is derived from an EMBL/GenBank/DDBJ whole genome shotgun (WGS) entry which is preliminary data.</text>
</comment>
<name>A0AAE1HS79_9NEOP</name>
<keyword evidence="7" id="KW-1185">Reference proteome</keyword>
<evidence type="ECO:0000313" key="7">
    <source>
        <dbReference type="Proteomes" id="UP001219518"/>
    </source>
</evidence>
<dbReference type="CDD" id="cd07990">
    <property type="entry name" value="LPLAT_LCLAT1-like"/>
    <property type="match status" value="1"/>
</dbReference>
<feature type="domain" description="Phospholipid/glycerol acyltransferase" evidence="5">
    <location>
        <begin position="92"/>
        <end position="214"/>
    </location>
</feature>
<dbReference type="PANTHER" id="PTHR10983:SF24">
    <property type="entry name" value="1-ACYLGLYCEROL-3-PHOSPHATE O-ACYLTRANSFERASE 3, ISOFORM E-RELATED"/>
    <property type="match status" value="1"/>
</dbReference>
<dbReference type="Proteomes" id="UP001219518">
    <property type="component" value="Unassembled WGS sequence"/>
</dbReference>
<dbReference type="Pfam" id="PF01553">
    <property type="entry name" value="Acyltransferase"/>
    <property type="match status" value="1"/>
</dbReference>
<reference evidence="6" key="2">
    <citation type="journal article" date="2023" name="BMC Genomics">
        <title>Pest status, molecular evolution, and epigenetic factors derived from the genome assembly of Frankliniella fusca, a thysanopteran phytovirus vector.</title>
        <authorList>
            <person name="Catto M.A."/>
            <person name="Labadie P.E."/>
            <person name="Jacobson A.L."/>
            <person name="Kennedy G.G."/>
            <person name="Srinivasan R."/>
            <person name="Hunt B.G."/>
        </authorList>
    </citation>
    <scope>NUCLEOTIDE SEQUENCE</scope>
    <source>
        <strain evidence="6">PL_HMW_Pooled</strain>
    </source>
</reference>
<gene>
    <name evidence="6" type="ORF">KUF71_014095</name>
</gene>
<evidence type="ECO:0000313" key="6">
    <source>
        <dbReference type="EMBL" id="KAK3925846.1"/>
    </source>
</evidence>
<keyword evidence="3 6" id="KW-0012">Acyltransferase</keyword>
<proteinExistence type="inferred from homology"/>
<feature type="transmembrane region" description="Helical" evidence="4">
    <location>
        <begin position="12"/>
        <end position="39"/>
    </location>
</feature>
<evidence type="ECO:0000256" key="1">
    <source>
        <dbReference type="ARBA" id="ARBA00008655"/>
    </source>
</evidence>
<dbReference type="Pfam" id="PF16076">
    <property type="entry name" value="Acyltransf_C"/>
    <property type="match status" value="1"/>
</dbReference>
<dbReference type="PANTHER" id="PTHR10983">
    <property type="entry name" value="1-ACYLGLYCEROL-3-PHOSPHATE ACYLTRANSFERASE-RELATED"/>
    <property type="match status" value="1"/>
</dbReference>
<keyword evidence="2" id="KW-0808">Transferase</keyword>
<protein>
    <submittedName>
        <fullName evidence="6">1-acyl-sn-glycerol-3-phosphate acyltransferase gamma</fullName>
    </submittedName>
</protein>
<dbReference type="SUPFAM" id="SSF69593">
    <property type="entry name" value="Glycerol-3-phosphate (1)-acyltransferase"/>
    <property type="match status" value="1"/>
</dbReference>
<evidence type="ECO:0000256" key="4">
    <source>
        <dbReference type="SAM" id="Phobius"/>
    </source>
</evidence>
<sequence length="395" mass="45510">MSLINTLKRSTLAHLMLAVNFFLSGLAINFLQAILYISVYRFSRYWYRTINKYLCYSLNSQFVFLAEWWSGSETILYIDKESLKKYYNKEHGYLIMNHSYEIDWLMGFLLCDRIGILGNCKAYAKKSIQFVPTVGWAWKFAESVFLQRNWDKDKEIIGRQITELANHPSPISLLLFAEGTRYTKEKHEASLKFAEEHNLPRLEHVLTPRVKGFTTSIPYMRDKFGAIYDVTLCVKESHPVAPTITNLLNAKYVEAHMYMQRIPLEEVPLDEEGAGKWLHDLYVKKDKMIDSFKKTGSFFETSGVPPLEPFTLKRRWYSLLNTVGWALVTLPTVCYVLISLLFSGSLFYFGIGVLLVAAISYLFYLLIGLTKITKSSSYGKLHQNGNGTTKASKTE</sequence>
<keyword evidence="4" id="KW-1133">Transmembrane helix</keyword>
<keyword evidence="4" id="KW-0472">Membrane</keyword>
<reference evidence="6" key="1">
    <citation type="submission" date="2021-07" db="EMBL/GenBank/DDBJ databases">
        <authorList>
            <person name="Catto M.A."/>
            <person name="Jacobson A."/>
            <person name="Kennedy G."/>
            <person name="Labadie P."/>
            <person name="Hunt B.G."/>
            <person name="Srinivasan R."/>
        </authorList>
    </citation>
    <scope>NUCLEOTIDE SEQUENCE</scope>
    <source>
        <strain evidence="6">PL_HMW_Pooled</strain>
        <tissue evidence="6">Head</tissue>
    </source>
</reference>
<dbReference type="EMBL" id="JAHWGI010001240">
    <property type="protein sequence ID" value="KAK3925846.1"/>
    <property type="molecule type" value="Genomic_DNA"/>
</dbReference>
<dbReference type="GO" id="GO:0003841">
    <property type="term" value="F:1-acylglycerol-3-phosphate O-acyltransferase activity"/>
    <property type="evidence" value="ECO:0007669"/>
    <property type="project" value="TreeGrafter"/>
</dbReference>
<dbReference type="InterPro" id="IPR002123">
    <property type="entry name" value="Plipid/glycerol_acylTrfase"/>
</dbReference>
<accession>A0AAE1HS79</accession>
<organism evidence="6 7">
    <name type="scientific">Frankliniella fusca</name>
    <dbReference type="NCBI Taxonomy" id="407009"/>
    <lineage>
        <taxon>Eukaryota</taxon>
        <taxon>Metazoa</taxon>
        <taxon>Ecdysozoa</taxon>
        <taxon>Arthropoda</taxon>
        <taxon>Hexapoda</taxon>
        <taxon>Insecta</taxon>
        <taxon>Pterygota</taxon>
        <taxon>Neoptera</taxon>
        <taxon>Paraneoptera</taxon>
        <taxon>Thysanoptera</taxon>
        <taxon>Terebrantia</taxon>
        <taxon>Thripoidea</taxon>
        <taxon>Thripidae</taxon>
        <taxon>Frankliniella</taxon>
    </lineage>
</organism>
<comment type="similarity">
    <text evidence="1">Belongs to the 1-acyl-sn-glycerol-3-phosphate acyltransferase family.</text>
</comment>
<dbReference type="SMART" id="SM00563">
    <property type="entry name" value="PlsC"/>
    <property type="match status" value="1"/>
</dbReference>
<evidence type="ECO:0000256" key="2">
    <source>
        <dbReference type="ARBA" id="ARBA00022679"/>
    </source>
</evidence>
<feature type="transmembrane region" description="Helical" evidence="4">
    <location>
        <begin position="319"/>
        <end position="340"/>
    </location>
</feature>